<dbReference type="GO" id="GO:0005524">
    <property type="term" value="F:ATP binding"/>
    <property type="evidence" value="ECO:0007669"/>
    <property type="project" value="InterPro"/>
</dbReference>
<feature type="domain" description="ATPase dynein-related AAA" evidence="2">
    <location>
        <begin position="161"/>
        <end position="307"/>
    </location>
</feature>
<dbReference type="eggNOG" id="COG1401">
    <property type="taxonomic scope" value="Bacteria"/>
</dbReference>
<dbReference type="InterPro" id="IPR052934">
    <property type="entry name" value="Methyl-DNA_Rec/Restrict_Enz"/>
</dbReference>
<dbReference type="InterPro" id="IPR011704">
    <property type="entry name" value="ATPase_dyneun-rel_AAA"/>
</dbReference>
<sequence length="450" mass="49390">MGSDNNKGVETDWTQGIRALARCSKKTELAKKKFEIELDDVFILPRSIEKSELLTFSPATYARDLQEAAIVGLNNYASQVVQLLSDKEFATLGAVIAELLPDVQEDILKRIPGADSVELLVAVAKPAISHNPAPLLVSQIDDEDPILAQVRQLVEIDGWGGVLLTGAPGTGKSFYAREIAIKLTGGDRRRIREVQFHPSYQYEDFVEGYVPDGKQGFRLADKHMLEMAEIAKSETAPVVLVIDEFSRTDPARVLGEVMTYMEGSLRDKDFYLPSGRRVRIPRNLIFIATMNPEDRSVDEIDAAMERRWAKVGLKPDVRKLRDFLVNNRADELMMGPTVDLFLGLQKHMEIGHAFFRTVKDPAGLSRLWNNQLSYVFRKRFRFDTETLGAVDAIWGTCEAALIAATPAADLAAPQVGTVPGAGAAAPVESSAPSPAQEPIASTEQTPGAGA</sequence>
<dbReference type="EMBL" id="CP000283">
    <property type="protein sequence ID" value="ABE39208.1"/>
    <property type="molecule type" value="Genomic_DNA"/>
</dbReference>
<accession>Q139N1</accession>
<dbReference type="PANTHER" id="PTHR37291">
    <property type="entry name" value="5-METHYLCYTOSINE-SPECIFIC RESTRICTION ENZYME B"/>
    <property type="match status" value="1"/>
</dbReference>
<dbReference type="SUPFAM" id="SSF52540">
    <property type="entry name" value="P-loop containing nucleoside triphosphate hydrolases"/>
    <property type="match status" value="1"/>
</dbReference>
<name>Q139N1_RHOPS</name>
<evidence type="ECO:0000313" key="4">
    <source>
        <dbReference type="Proteomes" id="UP000001818"/>
    </source>
</evidence>
<feature type="compositionally biased region" description="Polar residues" evidence="1">
    <location>
        <begin position="439"/>
        <end position="450"/>
    </location>
</feature>
<dbReference type="REBASE" id="17608">
    <property type="entry name" value="RpaB5McrBCP"/>
</dbReference>
<dbReference type="STRING" id="316057.RPD_1973"/>
<dbReference type="InterPro" id="IPR027417">
    <property type="entry name" value="P-loop_NTPase"/>
</dbReference>
<protein>
    <submittedName>
        <fullName evidence="3">ATPase associated with various cellular activities, AAA_5</fullName>
    </submittedName>
</protein>
<organism evidence="3 4">
    <name type="scientific">Rhodopseudomonas palustris (strain BisB5)</name>
    <dbReference type="NCBI Taxonomy" id="316057"/>
    <lineage>
        <taxon>Bacteria</taxon>
        <taxon>Pseudomonadati</taxon>
        <taxon>Pseudomonadota</taxon>
        <taxon>Alphaproteobacteria</taxon>
        <taxon>Hyphomicrobiales</taxon>
        <taxon>Nitrobacteraceae</taxon>
        <taxon>Rhodopseudomonas</taxon>
    </lineage>
</organism>
<dbReference type="BioCyc" id="RPAL316057:RPD_RS22315-MONOMER"/>
<feature type="region of interest" description="Disordered" evidence="1">
    <location>
        <begin position="419"/>
        <end position="450"/>
    </location>
</feature>
<dbReference type="Pfam" id="PF07728">
    <property type="entry name" value="AAA_5"/>
    <property type="match status" value="1"/>
</dbReference>
<dbReference type="AlphaFoldDB" id="Q139N1"/>
<evidence type="ECO:0000256" key="1">
    <source>
        <dbReference type="SAM" id="MobiDB-lite"/>
    </source>
</evidence>
<evidence type="ECO:0000313" key="3">
    <source>
        <dbReference type="EMBL" id="ABE39208.1"/>
    </source>
</evidence>
<gene>
    <name evidence="3" type="ordered locus">RPD_1973</name>
</gene>
<dbReference type="Gene3D" id="3.40.50.300">
    <property type="entry name" value="P-loop containing nucleotide triphosphate hydrolases"/>
    <property type="match status" value="1"/>
</dbReference>
<dbReference type="CDD" id="cd00009">
    <property type="entry name" value="AAA"/>
    <property type="match status" value="1"/>
</dbReference>
<dbReference type="PANTHER" id="PTHR37291:SF1">
    <property type="entry name" value="TYPE IV METHYL-DIRECTED RESTRICTION ENZYME ECOKMCRB SUBUNIT"/>
    <property type="match status" value="1"/>
</dbReference>
<feature type="compositionally biased region" description="Low complexity" evidence="1">
    <location>
        <begin position="419"/>
        <end position="438"/>
    </location>
</feature>
<dbReference type="GO" id="GO:0016887">
    <property type="term" value="F:ATP hydrolysis activity"/>
    <property type="evidence" value="ECO:0007669"/>
    <property type="project" value="InterPro"/>
</dbReference>
<dbReference type="KEGG" id="rpd:RPD_1973"/>
<reference evidence="3 4" key="1">
    <citation type="submission" date="2006-03" db="EMBL/GenBank/DDBJ databases">
        <title>Complete sequence of Rhodopseudomonas palustris BisB5.</title>
        <authorList>
            <consortium name="US DOE Joint Genome Institute"/>
            <person name="Copeland A."/>
            <person name="Lucas S."/>
            <person name="Lapidus A."/>
            <person name="Barry K."/>
            <person name="Detter J.C."/>
            <person name="Glavina del Rio T."/>
            <person name="Hammon N."/>
            <person name="Israni S."/>
            <person name="Dalin E."/>
            <person name="Tice H."/>
            <person name="Pitluck S."/>
            <person name="Chain P."/>
            <person name="Malfatti S."/>
            <person name="Shin M."/>
            <person name="Vergez L."/>
            <person name="Schmutz J."/>
            <person name="Larimer F."/>
            <person name="Land M."/>
            <person name="Hauser L."/>
            <person name="Pelletier D.A."/>
            <person name="Kyrpides N."/>
            <person name="Lykidis A."/>
            <person name="Oda Y."/>
            <person name="Harwood C.S."/>
            <person name="Richardson P."/>
        </authorList>
    </citation>
    <scope>NUCLEOTIDE SEQUENCE [LARGE SCALE GENOMIC DNA]</scope>
    <source>
        <strain evidence="3 4">BisB5</strain>
    </source>
</reference>
<dbReference type="Proteomes" id="UP000001818">
    <property type="component" value="Chromosome"/>
</dbReference>
<evidence type="ECO:0000259" key="2">
    <source>
        <dbReference type="Pfam" id="PF07728"/>
    </source>
</evidence>
<dbReference type="HOGENOM" id="CLU_608169_0_0_5"/>
<proteinExistence type="predicted"/>